<organism evidence="2 3">
    <name type="scientific">Saccharomonospora azurea NA-128</name>
    <dbReference type="NCBI Taxonomy" id="882081"/>
    <lineage>
        <taxon>Bacteria</taxon>
        <taxon>Bacillati</taxon>
        <taxon>Actinomycetota</taxon>
        <taxon>Actinomycetes</taxon>
        <taxon>Pseudonocardiales</taxon>
        <taxon>Pseudonocardiaceae</taxon>
        <taxon>Saccharomonospora</taxon>
    </lineage>
</organism>
<reference evidence="2 3" key="1">
    <citation type="journal article" date="2012" name="Stand. Genomic Sci.">
        <title>Genome sequence of the soil bacterium Saccharomonospora azurea type strain (NA-128(T)).</title>
        <authorList>
            <person name="Klenk H.P."/>
            <person name="Held B."/>
            <person name="Lucas S."/>
            <person name="Lapidus A."/>
            <person name="Copeland A."/>
            <person name="Hammon N."/>
            <person name="Pitluck S."/>
            <person name="Goodwin L.A."/>
            <person name="Han C."/>
            <person name="Tapia R."/>
            <person name="Brambilla E.M."/>
            <person name="Potter G."/>
            <person name="Land M."/>
            <person name="Ivanova N."/>
            <person name="Rohde M."/>
            <person name="Goker M."/>
            <person name="Detter J.C."/>
            <person name="Kyrpides N.C."/>
            <person name="Woyke T."/>
        </authorList>
    </citation>
    <scope>NUCLEOTIDE SEQUENCE [LARGE SCALE GENOMIC DNA]</scope>
    <source>
        <strain evidence="2 3">NA-128</strain>
    </source>
</reference>
<feature type="domain" description="CHAT" evidence="1">
    <location>
        <begin position="511"/>
        <end position="776"/>
    </location>
</feature>
<dbReference type="HOGENOM" id="CLU_001305_5_1_11"/>
<evidence type="ECO:0000313" key="3">
    <source>
        <dbReference type="Proteomes" id="UP000004705"/>
    </source>
</evidence>
<gene>
    <name evidence="2" type="ORF">SacazDRAFT_00265</name>
</gene>
<dbReference type="SUPFAM" id="SSF48452">
    <property type="entry name" value="TPR-like"/>
    <property type="match status" value="1"/>
</dbReference>
<dbReference type="Proteomes" id="UP000004705">
    <property type="component" value="Chromosome"/>
</dbReference>
<proteinExistence type="predicted"/>
<dbReference type="Gene3D" id="1.25.40.10">
    <property type="entry name" value="Tetratricopeptide repeat domain"/>
    <property type="match status" value="2"/>
</dbReference>
<accession>H8G688</accession>
<name>H8G688_9PSEU</name>
<dbReference type="AlphaFoldDB" id="H8G688"/>
<keyword evidence="3" id="KW-1185">Reference proteome</keyword>
<dbReference type="EMBL" id="CM001466">
    <property type="protein sequence ID" value="EHY87248.1"/>
    <property type="molecule type" value="Genomic_DNA"/>
</dbReference>
<dbReference type="InterPro" id="IPR024983">
    <property type="entry name" value="CHAT_dom"/>
</dbReference>
<protein>
    <recommendedName>
        <fullName evidence="1">CHAT domain-containing protein</fullName>
    </recommendedName>
</protein>
<sequence length="777" mass="83055">MRQAVSVPVDEATHRRSRLVSLGAVLHRAFQATGDHALLTEAIECCRRALAVTPVGDPERPGQLNNLAAALRERTLHLGDFDALREAIGLLREAVDLAPDDRGRGLLLNTLGVALQDQFRRTWDPAVADEAVACAREAVALDVGRGEQRLALGNALTKRYLARAHAADLAEALTVLEDLLARSNEALFVRSRCLHALGRVWRLEFDRTGDLGALDRAITAAGRATRADPLDDADRAEYRRFFAELLLVQHERVGALGPLRAARDTFAAAATDAANGPLDRVHAARQWADVAVRLGEWPTALDAARVAMSLLPEVASRRLAWPDRERGVAELSGVATDAAALAVQAGDAGLAVRWLEQGRGVLLGQLLDARSEVADLRRRHPRLAARLADVDEALAALDVAVAGSDRRHAVARRREELLAEIRSLPGFGEFLLPPSLARVQEWAGEGPVVLINVSRYRCDALVLGSGPLVAIPLPALTLDDAVRHADRFADALEASTTFGREHQGGRVITGVLEWLDETVTGPVLRRLACDGARVWWSPGGPLAGLPLHAAGRPGDGVLERVISSYTPTVRALGHARDTASRAVGPTDVLTVAVAEPDAAPPLPHTDEEAAAIGELWAGTVLTGADATADRVLDALARHSWVHFACHGAHDADDPSASRLLLHDRPLTVLEVSRAHLPDARLAVLSACHTARGALHLADEALHLAGAFQIAGYPGVVATLWHVNDTMARRIAVAFHTALAAAGGPRAPGHAAAVLRDVLLRFRDYPPSLWAGWVHSGI</sequence>
<evidence type="ECO:0000259" key="1">
    <source>
        <dbReference type="Pfam" id="PF12770"/>
    </source>
</evidence>
<dbReference type="InterPro" id="IPR011990">
    <property type="entry name" value="TPR-like_helical_dom_sf"/>
</dbReference>
<dbReference type="Pfam" id="PF12770">
    <property type="entry name" value="CHAT"/>
    <property type="match status" value="1"/>
</dbReference>
<evidence type="ECO:0000313" key="2">
    <source>
        <dbReference type="EMBL" id="EHY87248.1"/>
    </source>
</evidence>